<feature type="transmembrane region" description="Helical" evidence="1">
    <location>
        <begin position="181"/>
        <end position="199"/>
    </location>
</feature>
<dbReference type="Proteomes" id="UP001500655">
    <property type="component" value="Unassembled WGS sequence"/>
</dbReference>
<keyword evidence="1" id="KW-0812">Transmembrane</keyword>
<accession>A0ABP4X8G1</accession>
<proteinExistence type="predicted"/>
<keyword evidence="1" id="KW-0472">Membrane</keyword>
<gene>
    <name evidence="2" type="ORF">GCM10009681_50870</name>
</gene>
<evidence type="ECO:0000313" key="2">
    <source>
        <dbReference type="EMBL" id="GAA1773168.1"/>
    </source>
</evidence>
<reference evidence="3" key="1">
    <citation type="journal article" date="2019" name="Int. J. Syst. Evol. Microbiol.">
        <title>The Global Catalogue of Microorganisms (GCM) 10K type strain sequencing project: providing services to taxonomists for standard genome sequencing and annotation.</title>
        <authorList>
            <consortium name="The Broad Institute Genomics Platform"/>
            <consortium name="The Broad Institute Genome Sequencing Center for Infectious Disease"/>
            <person name="Wu L."/>
            <person name="Ma J."/>
        </authorList>
    </citation>
    <scope>NUCLEOTIDE SEQUENCE [LARGE SCALE GENOMIC DNA]</scope>
    <source>
        <strain evidence="3">JCM 13249</strain>
    </source>
</reference>
<keyword evidence="1" id="KW-1133">Transmembrane helix</keyword>
<protein>
    <submittedName>
        <fullName evidence="2">Uncharacterized protein</fullName>
    </submittedName>
</protein>
<evidence type="ECO:0000256" key="1">
    <source>
        <dbReference type="SAM" id="Phobius"/>
    </source>
</evidence>
<dbReference type="EMBL" id="BAAALS010000034">
    <property type="protein sequence ID" value="GAA1773168.1"/>
    <property type="molecule type" value="Genomic_DNA"/>
</dbReference>
<organism evidence="2 3">
    <name type="scientific">Luedemannella helvata</name>
    <dbReference type="NCBI Taxonomy" id="349315"/>
    <lineage>
        <taxon>Bacteria</taxon>
        <taxon>Bacillati</taxon>
        <taxon>Actinomycetota</taxon>
        <taxon>Actinomycetes</taxon>
        <taxon>Micromonosporales</taxon>
        <taxon>Micromonosporaceae</taxon>
        <taxon>Luedemannella</taxon>
    </lineage>
</organism>
<sequence length="217" mass="22796">MLQLRTHVPALLRVVRWQPVAGLVVVTVVALAVSTGWRAEPPQFRPAVWTVRLVAVLLALGAGFLLDDAAASLTASVPMPLVHRVGLRVLLLAALFGPLWAAILFVVRARVPELPVGGLTLEFVTMVALALAAAAIAARVGIPEPGLIAGAVVAAGAMVAFVVGQRLILLSLRPQDWTLAHTRWAAVLALCLLVTAVALRDPARRALPSVKAASARR</sequence>
<comment type="caution">
    <text evidence="2">The sequence shown here is derived from an EMBL/GenBank/DDBJ whole genome shotgun (WGS) entry which is preliminary data.</text>
</comment>
<name>A0ABP4X8G1_9ACTN</name>
<feature type="transmembrane region" description="Helical" evidence="1">
    <location>
        <begin position="49"/>
        <end position="66"/>
    </location>
</feature>
<keyword evidence="3" id="KW-1185">Reference proteome</keyword>
<feature type="transmembrane region" description="Helical" evidence="1">
    <location>
        <begin position="148"/>
        <end position="169"/>
    </location>
</feature>
<feature type="transmembrane region" description="Helical" evidence="1">
    <location>
        <begin position="119"/>
        <end position="142"/>
    </location>
</feature>
<feature type="transmembrane region" description="Helical" evidence="1">
    <location>
        <begin position="20"/>
        <end position="37"/>
    </location>
</feature>
<feature type="transmembrane region" description="Helical" evidence="1">
    <location>
        <begin position="86"/>
        <end position="107"/>
    </location>
</feature>
<evidence type="ECO:0000313" key="3">
    <source>
        <dbReference type="Proteomes" id="UP001500655"/>
    </source>
</evidence>